<name>A0ABD1IRM3_9TELE</name>
<feature type="compositionally biased region" description="Low complexity" evidence="8">
    <location>
        <begin position="973"/>
        <end position="1006"/>
    </location>
</feature>
<dbReference type="GO" id="GO:0007219">
    <property type="term" value="P:Notch signaling pathway"/>
    <property type="evidence" value="ECO:0007669"/>
    <property type="project" value="UniProtKB-KW"/>
</dbReference>
<feature type="compositionally biased region" description="Basic residues" evidence="8">
    <location>
        <begin position="61"/>
        <end position="70"/>
    </location>
</feature>
<evidence type="ECO:0000256" key="3">
    <source>
        <dbReference type="ARBA" id="ARBA00022976"/>
    </source>
</evidence>
<dbReference type="GO" id="GO:0016607">
    <property type="term" value="C:nuclear speck"/>
    <property type="evidence" value="ECO:0007669"/>
    <property type="project" value="UniProtKB-SubCell"/>
</dbReference>
<keyword evidence="3" id="KW-0914">Notch signaling pathway</keyword>
<feature type="compositionally biased region" description="Low complexity" evidence="8">
    <location>
        <begin position="767"/>
        <end position="778"/>
    </location>
</feature>
<reference evidence="10 11" key="1">
    <citation type="submission" date="2024-09" db="EMBL/GenBank/DDBJ databases">
        <title>A chromosome-level genome assembly of Gray's grenadier anchovy, Coilia grayii.</title>
        <authorList>
            <person name="Fu Z."/>
        </authorList>
    </citation>
    <scope>NUCLEOTIDE SEQUENCE [LARGE SCALE GENOMIC DNA]</scope>
    <source>
        <strain evidence="10">G4</strain>
        <tissue evidence="10">Muscle</tissue>
    </source>
</reference>
<protein>
    <recommendedName>
        <fullName evidence="9">Neurogenic mastermind-like N-terminal domain-containing protein</fullName>
    </recommendedName>
</protein>
<feature type="region of interest" description="Disordered" evidence="8">
    <location>
        <begin position="158"/>
        <end position="210"/>
    </location>
</feature>
<feature type="compositionally biased region" description="Low complexity" evidence="8">
    <location>
        <begin position="373"/>
        <end position="392"/>
    </location>
</feature>
<evidence type="ECO:0000313" key="11">
    <source>
        <dbReference type="Proteomes" id="UP001591681"/>
    </source>
</evidence>
<feature type="compositionally biased region" description="Gly residues" evidence="8">
    <location>
        <begin position="779"/>
        <end position="790"/>
    </location>
</feature>
<sequence>MMADFVMPRHSAVMERLRRRIELFRRHHTSCETRYDNTAMERLEMERQQTLALHQRCLQTKAKRSSKHRQTQPTSDQTTPRGSGTGGGNAELADSGTPGEPSRNSTLIALQETVKRKLESASSPLGRDQINGFGDGGGYPPSKKACLEDALSGLNGASNGAMPPLSPLDTKHGVGPDSLLHNGTHSGGGGGGVEQNGTGLAGDGGGRGSEQDMRLLKELKQEPMDDILPAPGGTASNSLFTELNLNEQEWSELMEEFNSSVDYEDIQDIFNDALENGKDPELPPAGPRQIPSQQQQQQQSQQQQPGLLPPDLASIKTEFPSVGPTFDQEPRTSSPHVRSALSGPAMHTSSPNTSAAGASTSSSPALPVPPQQQPAQVQVQPQGQPQSRQLQQNHLMPGPPKDLSPAQQLKQLAAQQQRAQMMQNQQQVQKQQQQQQQHQRKQQQQQQQQQSQQAAKFHAPPNHPSSWSQAAPPTQSPLGGSVFGLDKPTSPSLYQQDFPNPKAMLMAGQPPNKGSPKAGAAGGYMAPGSHPAMLGHPAQGAMGHPQGPGGPQSAMPDYNNTKPLTHFEAGAPVGPQGPGAAANQKAVLYMMRQSQGMKQKPGLPFRPPPHMQHPQDQGSYPSAPHVPGPGNAMASQQPGNPMAGNHGNAAYLSGQAAQVQAAQVQAQAQALKQQQQQMQLMEQQQQFLMVHKQRQQQLLAGEQEKQRQQQEQQQLQRHLTRPPPQYQEQQNQPANQNPFQTQTQVSQFQGSSQPMGNVNPMGGPAPGGQRMFAQAQGMMGMGVGQGGGPGPGAPAAGSQADMSLSSCGGGGGLDVQQVLYANMAMHPSQHPSQQRPGGAPGGMPGAFHPNVLAQQQQHLKSQPNAALLKQQQQMARLPGNMANPMANSMGAAMPGGMQGGIPTQAQQAWQQQQQAQAGMQAGMGAQLSSSNGGMPAGFGGQGFHMQPRMSKMPGAGPFGQPGLGGRPMGGMNPGQMMAGMPQQRTNNPAMGQQQGAPQPPQQQQGQPPQPPPQAQLPDLAAFGQPQPGAGGVPNRTAGMPCGQGYQVSRTSSQQLPFGYNAQSGGGLPSFPGESDLVDSLLKGQATQEWMDDLDELLASHQ</sequence>
<evidence type="ECO:0000256" key="4">
    <source>
        <dbReference type="ARBA" id="ARBA00023015"/>
    </source>
</evidence>
<feature type="compositionally biased region" description="Polar residues" evidence="8">
    <location>
        <begin position="489"/>
        <end position="498"/>
    </location>
</feature>
<keyword evidence="7" id="KW-0539">Nucleus</keyword>
<keyword evidence="4" id="KW-0805">Transcription regulation</keyword>
<feature type="region of interest" description="Disordered" evidence="8">
    <location>
        <begin position="827"/>
        <end position="848"/>
    </location>
</feature>
<feature type="compositionally biased region" description="Polar residues" evidence="8">
    <location>
        <begin position="464"/>
        <end position="478"/>
    </location>
</feature>
<dbReference type="EMBL" id="JBHFQA010000024">
    <property type="protein sequence ID" value="KAL2077647.1"/>
    <property type="molecule type" value="Genomic_DNA"/>
</dbReference>
<dbReference type="Pfam" id="PF09596">
    <property type="entry name" value="MamL-1"/>
    <property type="match status" value="1"/>
</dbReference>
<dbReference type="PANTHER" id="PTHR15692:SF19">
    <property type="entry name" value="MASTERMIND-LIKE PROTEIN 1"/>
    <property type="match status" value="1"/>
</dbReference>
<dbReference type="InterPro" id="IPR046370">
    <property type="entry name" value="MAML_N_sf"/>
</dbReference>
<feature type="compositionally biased region" description="Low complexity" evidence="8">
    <location>
        <begin position="726"/>
        <end position="744"/>
    </location>
</feature>
<dbReference type="InterPro" id="IPR019082">
    <property type="entry name" value="Mastermind-like_N"/>
</dbReference>
<evidence type="ECO:0000256" key="6">
    <source>
        <dbReference type="ARBA" id="ARBA00023163"/>
    </source>
</evidence>
<dbReference type="GO" id="GO:0003713">
    <property type="term" value="F:transcription coactivator activity"/>
    <property type="evidence" value="ECO:0007669"/>
    <property type="project" value="UniProtKB-ARBA"/>
</dbReference>
<proteinExistence type="inferred from homology"/>
<evidence type="ECO:0000259" key="9">
    <source>
        <dbReference type="SMART" id="SM01275"/>
    </source>
</evidence>
<feature type="domain" description="Neurogenic mastermind-like N-terminal" evidence="9">
    <location>
        <begin position="8"/>
        <end position="67"/>
    </location>
</feature>
<evidence type="ECO:0000256" key="5">
    <source>
        <dbReference type="ARBA" id="ARBA00023159"/>
    </source>
</evidence>
<dbReference type="InterPro" id="IPR048455">
    <property type="entry name" value="MAML1_3_TAD2"/>
</dbReference>
<dbReference type="SMART" id="SM01275">
    <property type="entry name" value="MamL-1"/>
    <property type="match status" value="1"/>
</dbReference>
<keyword evidence="6" id="KW-0804">Transcription</keyword>
<accession>A0ABD1IRM3</accession>
<evidence type="ECO:0000256" key="2">
    <source>
        <dbReference type="ARBA" id="ARBA00008081"/>
    </source>
</evidence>
<feature type="region of interest" description="Disordered" evidence="8">
    <location>
        <begin position="268"/>
        <end position="505"/>
    </location>
</feature>
<evidence type="ECO:0000256" key="8">
    <source>
        <dbReference type="SAM" id="MobiDB-lite"/>
    </source>
</evidence>
<comment type="similarity">
    <text evidence="2">Belongs to the mastermind family.</text>
</comment>
<organism evidence="10 11">
    <name type="scientific">Coilia grayii</name>
    <name type="common">Gray's grenadier anchovy</name>
    <dbReference type="NCBI Taxonomy" id="363190"/>
    <lineage>
        <taxon>Eukaryota</taxon>
        <taxon>Metazoa</taxon>
        <taxon>Chordata</taxon>
        <taxon>Craniata</taxon>
        <taxon>Vertebrata</taxon>
        <taxon>Euteleostomi</taxon>
        <taxon>Actinopterygii</taxon>
        <taxon>Neopterygii</taxon>
        <taxon>Teleostei</taxon>
        <taxon>Clupei</taxon>
        <taxon>Clupeiformes</taxon>
        <taxon>Clupeoidei</taxon>
        <taxon>Engraulidae</taxon>
        <taxon>Coilinae</taxon>
        <taxon>Coilia</taxon>
    </lineage>
</organism>
<evidence type="ECO:0000313" key="10">
    <source>
        <dbReference type="EMBL" id="KAL2077647.1"/>
    </source>
</evidence>
<evidence type="ECO:0000256" key="7">
    <source>
        <dbReference type="ARBA" id="ARBA00023242"/>
    </source>
</evidence>
<dbReference type="InterPro" id="IPR046369">
    <property type="entry name" value="MAML1-3"/>
</dbReference>
<feature type="compositionally biased region" description="Polar residues" evidence="8">
    <location>
        <begin position="745"/>
        <end position="756"/>
    </location>
</feature>
<keyword evidence="5" id="KW-0010">Activator</keyword>
<dbReference type="AlphaFoldDB" id="A0ABD1IRM3"/>
<evidence type="ECO:0000256" key="1">
    <source>
        <dbReference type="ARBA" id="ARBA00004324"/>
    </source>
</evidence>
<dbReference type="GO" id="GO:0045944">
    <property type="term" value="P:positive regulation of transcription by RNA polymerase II"/>
    <property type="evidence" value="ECO:0007669"/>
    <property type="project" value="UniProtKB-ARBA"/>
</dbReference>
<dbReference type="Gene3D" id="6.10.250.970">
    <property type="match status" value="1"/>
</dbReference>
<comment type="subcellular location">
    <subcellularLocation>
        <location evidence="1">Nucleus speckle</location>
    </subcellularLocation>
</comment>
<feature type="compositionally biased region" description="Gly residues" evidence="8">
    <location>
        <begin position="185"/>
        <end position="208"/>
    </location>
</feature>
<feature type="compositionally biased region" description="Polar residues" evidence="8">
    <location>
        <begin position="71"/>
        <end position="82"/>
    </location>
</feature>
<dbReference type="Pfam" id="PF20801">
    <property type="entry name" value="MAML1_3_TAD2"/>
    <property type="match status" value="1"/>
</dbReference>
<feature type="region of interest" description="Disordered" evidence="8">
    <location>
        <begin position="699"/>
        <end position="801"/>
    </location>
</feature>
<feature type="region of interest" description="Disordered" evidence="8">
    <location>
        <begin position="594"/>
        <end position="648"/>
    </location>
</feature>
<feature type="compositionally biased region" description="Low complexity" evidence="8">
    <location>
        <begin position="406"/>
        <end position="456"/>
    </location>
</feature>
<gene>
    <name evidence="10" type="ORF">ACEWY4_027151</name>
</gene>
<comment type="caution">
    <text evidence="10">The sequence shown here is derived from an EMBL/GenBank/DDBJ whole genome shotgun (WGS) entry which is preliminary data.</text>
</comment>
<feature type="compositionally biased region" description="Low complexity" evidence="8">
    <location>
        <begin position="292"/>
        <end position="304"/>
    </location>
</feature>
<dbReference type="Proteomes" id="UP001591681">
    <property type="component" value="Unassembled WGS sequence"/>
</dbReference>
<feature type="region of interest" description="Disordered" evidence="8">
    <location>
        <begin position="954"/>
        <end position="1049"/>
    </location>
</feature>
<feature type="region of interest" description="Disordered" evidence="8">
    <location>
        <begin position="57"/>
        <end position="104"/>
    </location>
</feature>
<keyword evidence="11" id="KW-1185">Reference proteome</keyword>
<feature type="compositionally biased region" description="Low complexity" evidence="8">
    <location>
        <begin position="348"/>
        <end position="365"/>
    </location>
</feature>
<dbReference type="PANTHER" id="PTHR15692">
    <property type="entry name" value="MASTERMIND-LIKE"/>
    <property type="match status" value="1"/>
</dbReference>
<feature type="compositionally biased region" description="Gly residues" evidence="8">
    <location>
        <begin position="956"/>
        <end position="972"/>
    </location>
</feature>